<dbReference type="PROSITE" id="PS50965">
    <property type="entry name" value="NERD"/>
    <property type="match status" value="1"/>
</dbReference>
<keyword evidence="1" id="KW-1133">Transmembrane helix</keyword>
<protein>
    <submittedName>
        <fullName evidence="3">Nuclease</fullName>
    </submittedName>
</protein>
<evidence type="ECO:0000259" key="2">
    <source>
        <dbReference type="PROSITE" id="PS50965"/>
    </source>
</evidence>
<dbReference type="RefSeq" id="WP_106648102.1">
    <property type="nucleotide sequence ID" value="NZ_BMGO01000001.1"/>
</dbReference>
<evidence type="ECO:0000313" key="4">
    <source>
        <dbReference type="Proteomes" id="UP000232693"/>
    </source>
</evidence>
<keyword evidence="4" id="KW-1185">Reference proteome</keyword>
<sequence>MDAAHQMSQLWWHVVANYWWLLLLIFVLGILKSATFKGWAGERRVKNITLQLDPDSYTIFHDVTLPTPTGTTQIDHIIISTQGTFVIETKNYSGWIFSSEKSSYWTQVIYKNKKKFQNPLRQNYKHIKTLQDLTQLPFNLFHSVIIFAGDATFKTDLPSNVIKQHSLKKYLQGFNEVVLTEQQIYQIRCQIEDNRLERGFKTNQQHIRNLNKSKR</sequence>
<evidence type="ECO:0000313" key="3">
    <source>
        <dbReference type="EMBL" id="AUD80076.1"/>
    </source>
</evidence>
<reference evidence="3 4" key="1">
    <citation type="submission" date="2017-12" db="EMBL/GenBank/DDBJ databases">
        <title>Kangiella profundi FT102 completed genome.</title>
        <authorList>
            <person name="Xu J."/>
            <person name="Wang J."/>
            <person name="Lu Y."/>
        </authorList>
    </citation>
    <scope>NUCLEOTIDE SEQUENCE [LARGE SCALE GENOMIC DNA]</scope>
    <source>
        <strain evidence="3 4">FT102</strain>
    </source>
</reference>
<dbReference type="EMBL" id="CP025120">
    <property type="protein sequence ID" value="AUD80076.1"/>
    <property type="molecule type" value="Genomic_DNA"/>
</dbReference>
<keyword evidence="1" id="KW-0472">Membrane</keyword>
<name>A0A2K9AI73_9GAMM</name>
<dbReference type="InterPro" id="IPR011528">
    <property type="entry name" value="NERD"/>
</dbReference>
<dbReference type="AlphaFoldDB" id="A0A2K9AI73"/>
<feature type="domain" description="NERD" evidence="2">
    <location>
        <begin position="37"/>
        <end position="153"/>
    </location>
</feature>
<gene>
    <name evidence="3" type="ORF">CW740_08180</name>
</gene>
<feature type="transmembrane region" description="Helical" evidence="1">
    <location>
        <begin position="18"/>
        <end position="36"/>
    </location>
</feature>
<dbReference type="OrthoDB" id="5782056at2"/>
<accession>A0A2K9AI73</accession>
<proteinExistence type="predicted"/>
<dbReference type="KEGG" id="kpd:CW740_08180"/>
<evidence type="ECO:0000256" key="1">
    <source>
        <dbReference type="SAM" id="Phobius"/>
    </source>
</evidence>
<dbReference type="Proteomes" id="UP000232693">
    <property type="component" value="Chromosome"/>
</dbReference>
<keyword evidence="1" id="KW-0812">Transmembrane</keyword>
<dbReference type="Pfam" id="PF08378">
    <property type="entry name" value="NERD"/>
    <property type="match status" value="1"/>
</dbReference>
<organism evidence="3 4">
    <name type="scientific">Kangiella profundi</name>
    <dbReference type="NCBI Taxonomy" id="1561924"/>
    <lineage>
        <taxon>Bacteria</taxon>
        <taxon>Pseudomonadati</taxon>
        <taxon>Pseudomonadota</taxon>
        <taxon>Gammaproteobacteria</taxon>
        <taxon>Kangiellales</taxon>
        <taxon>Kangiellaceae</taxon>
        <taxon>Kangiella</taxon>
    </lineage>
</organism>